<gene>
    <name evidence="1" type="ORF">AMECASPLE_038274</name>
</gene>
<comment type="caution">
    <text evidence="1">The sequence shown here is derived from an EMBL/GenBank/DDBJ whole genome shotgun (WGS) entry which is preliminary data.</text>
</comment>
<dbReference type="EMBL" id="JAHRIP010044573">
    <property type="protein sequence ID" value="MEQ2297788.1"/>
    <property type="molecule type" value="Genomic_DNA"/>
</dbReference>
<name>A0ABV0YV84_9TELE</name>
<organism evidence="1 2">
    <name type="scientific">Ameca splendens</name>
    <dbReference type="NCBI Taxonomy" id="208324"/>
    <lineage>
        <taxon>Eukaryota</taxon>
        <taxon>Metazoa</taxon>
        <taxon>Chordata</taxon>
        <taxon>Craniata</taxon>
        <taxon>Vertebrata</taxon>
        <taxon>Euteleostomi</taxon>
        <taxon>Actinopterygii</taxon>
        <taxon>Neopterygii</taxon>
        <taxon>Teleostei</taxon>
        <taxon>Neoteleostei</taxon>
        <taxon>Acanthomorphata</taxon>
        <taxon>Ovalentaria</taxon>
        <taxon>Atherinomorphae</taxon>
        <taxon>Cyprinodontiformes</taxon>
        <taxon>Goodeidae</taxon>
        <taxon>Ameca</taxon>
    </lineage>
</organism>
<accession>A0ABV0YV84</accession>
<reference evidence="1 2" key="1">
    <citation type="submission" date="2021-06" db="EMBL/GenBank/DDBJ databases">
        <authorList>
            <person name="Palmer J.M."/>
        </authorList>
    </citation>
    <scope>NUCLEOTIDE SEQUENCE [LARGE SCALE GENOMIC DNA]</scope>
    <source>
        <strain evidence="1 2">AS_MEX2019</strain>
        <tissue evidence="1">Muscle</tissue>
    </source>
</reference>
<keyword evidence="2" id="KW-1185">Reference proteome</keyword>
<proteinExistence type="predicted"/>
<sequence length="108" mass="12097">MSSQTSNLTAINSNVNSATVHYTDSWRQTNSCHSSSCKWIYGNTTGTVPSRAKKSVMEGSRAVPTKMSRWKKALATHLNPSYGYKGCKSKKIDHFLCFSIKKMKLFII</sequence>
<dbReference type="Proteomes" id="UP001469553">
    <property type="component" value="Unassembled WGS sequence"/>
</dbReference>
<evidence type="ECO:0000313" key="1">
    <source>
        <dbReference type="EMBL" id="MEQ2297788.1"/>
    </source>
</evidence>
<evidence type="ECO:0000313" key="2">
    <source>
        <dbReference type="Proteomes" id="UP001469553"/>
    </source>
</evidence>
<protein>
    <submittedName>
        <fullName evidence="1">Uncharacterized protein</fullName>
    </submittedName>
</protein>